<dbReference type="OrthoDB" id="2390482at2759"/>
<reference evidence="1 2" key="1">
    <citation type="submission" date="2018-06" db="EMBL/GenBank/DDBJ databases">
        <title>Comparative genomics reveals the genomic features of Rhizophagus irregularis, R. cerebriforme, R. diaphanum and Gigaspora rosea, and their symbiotic lifestyle signature.</title>
        <authorList>
            <person name="Morin E."/>
            <person name="San Clemente H."/>
            <person name="Chen E.C.H."/>
            <person name="De La Providencia I."/>
            <person name="Hainaut M."/>
            <person name="Kuo A."/>
            <person name="Kohler A."/>
            <person name="Murat C."/>
            <person name="Tang N."/>
            <person name="Roy S."/>
            <person name="Loubradou J."/>
            <person name="Henrissat B."/>
            <person name="Grigoriev I.V."/>
            <person name="Corradi N."/>
            <person name="Roux C."/>
            <person name="Martin F.M."/>
        </authorList>
    </citation>
    <scope>NUCLEOTIDE SEQUENCE [LARGE SCALE GENOMIC DNA]</scope>
    <source>
        <strain evidence="1 2">DAOM 194757</strain>
    </source>
</reference>
<gene>
    <name evidence="1" type="ORF">C2G38_2040113</name>
</gene>
<keyword evidence="2" id="KW-1185">Reference proteome</keyword>
<evidence type="ECO:0000313" key="2">
    <source>
        <dbReference type="Proteomes" id="UP000266673"/>
    </source>
</evidence>
<protein>
    <submittedName>
        <fullName evidence="1">Uncharacterized protein</fullName>
    </submittedName>
</protein>
<dbReference type="AlphaFoldDB" id="A0A397V0K4"/>
<dbReference type="Proteomes" id="UP000266673">
    <property type="component" value="Unassembled WGS sequence"/>
</dbReference>
<evidence type="ECO:0000313" key="1">
    <source>
        <dbReference type="EMBL" id="RIB14529.1"/>
    </source>
</evidence>
<dbReference type="STRING" id="44941.A0A397V0K4"/>
<sequence length="200" mass="23057">MPTIWLQNDSWKHLDLVSKELLIGLSSLSIQDKNLQQVFPKHFSNVQESKVQHHIQRKVEYGRLMGNFKKALNYSIANNDQKNLNVLILLYIARKERKWEAEALLVIIEDPVPNNIVKLADGRIYDADNIKDPVVYWDKGKQPTKRLKAFTKENNKAAASNIKHANISNKEKGVEVISTRKCCLCHETEHYAPKCPNQED</sequence>
<name>A0A397V0K4_9GLOM</name>
<organism evidence="1 2">
    <name type="scientific">Gigaspora rosea</name>
    <dbReference type="NCBI Taxonomy" id="44941"/>
    <lineage>
        <taxon>Eukaryota</taxon>
        <taxon>Fungi</taxon>
        <taxon>Fungi incertae sedis</taxon>
        <taxon>Mucoromycota</taxon>
        <taxon>Glomeromycotina</taxon>
        <taxon>Glomeromycetes</taxon>
        <taxon>Diversisporales</taxon>
        <taxon>Gigasporaceae</taxon>
        <taxon>Gigaspora</taxon>
    </lineage>
</organism>
<proteinExistence type="predicted"/>
<dbReference type="EMBL" id="QKWP01000823">
    <property type="protein sequence ID" value="RIB14529.1"/>
    <property type="molecule type" value="Genomic_DNA"/>
</dbReference>
<accession>A0A397V0K4</accession>
<comment type="caution">
    <text evidence="1">The sequence shown here is derived from an EMBL/GenBank/DDBJ whole genome shotgun (WGS) entry which is preliminary data.</text>
</comment>